<sequence>MKLVWSNGFKRGVKKLIKKNPHLQQKIIDVLEILADDPFNFSLKSHKLTGNLDGLWACWVNYNCRIVFEFSEDKELVERVIFLIDIGSHDEVY</sequence>
<dbReference type="OrthoDB" id="462654at2"/>
<dbReference type="Gene3D" id="3.30.2310.20">
    <property type="entry name" value="RelE-like"/>
    <property type="match status" value="1"/>
</dbReference>
<dbReference type="InterPro" id="IPR004386">
    <property type="entry name" value="Toxin_YafQ-like"/>
</dbReference>
<dbReference type="RefSeq" id="WP_083622293.1">
    <property type="nucleotide sequence ID" value="NZ_LR735020.1"/>
</dbReference>
<evidence type="ECO:0008006" key="4">
    <source>
        <dbReference type="Google" id="ProtNLM"/>
    </source>
</evidence>
<keyword evidence="3" id="KW-1185">Reference proteome</keyword>
<comment type="caution">
    <text evidence="2">The sequence shown here is derived from an EMBL/GenBank/DDBJ whole genome shotgun (WGS) entry which is preliminary data.</text>
</comment>
<protein>
    <recommendedName>
        <fullName evidence="4">HigB toxin protein</fullName>
    </recommendedName>
</protein>
<gene>
    <name evidence="2" type="ORF">PL9631_900086</name>
</gene>
<accession>A0A7Z9BYC1</accession>
<organism evidence="2 3">
    <name type="scientific">Planktothrix paucivesiculata PCC 9631</name>
    <dbReference type="NCBI Taxonomy" id="671071"/>
    <lineage>
        <taxon>Bacteria</taxon>
        <taxon>Bacillati</taxon>
        <taxon>Cyanobacteriota</taxon>
        <taxon>Cyanophyceae</taxon>
        <taxon>Oscillatoriophycideae</taxon>
        <taxon>Oscillatoriales</taxon>
        <taxon>Microcoleaceae</taxon>
        <taxon>Planktothrix</taxon>
    </lineage>
</organism>
<dbReference type="AlphaFoldDB" id="A0A7Z9BYC1"/>
<name>A0A7Z9BYC1_9CYAN</name>
<evidence type="ECO:0000256" key="1">
    <source>
        <dbReference type="ARBA" id="ARBA00022649"/>
    </source>
</evidence>
<dbReference type="Proteomes" id="UP000182190">
    <property type="component" value="Unassembled WGS sequence"/>
</dbReference>
<dbReference type="InterPro" id="IPR035093">
    <property type="entry name" value="RelE/ParE_toxin_dom_sf"/>
</dbReference>
<evidence type="ECO:0000313" key="3">
    <source>
        <dbReference type="Proteomes" id="UP000182190"/>
    </source>
</evidence>
<proteinExistence type="predicted"/>
<keyword evidence="1" id="KW-1277">Toxin-antitoxin system</keyword>
<dbReference type="SUPFAM" id="SSF143011">
    <property type="entry name" value="RelE-like"/>
    <property type="match status" value="1"/>
</dbReference>
<reference evidence="2" key="1">
    <citation type="submission" date="2019-10" db="EMBL/GenBank/DDBJ databases">
        <authorList>
            <consortium name="Genoscope - CEA"/>
            <person name="William W."/>
        </authorList>
    </citation>
    <scope>NUCLEOTIDE SEQUENCE [LARGE SCALE GENOMIC DNA]</scope>
    <source>
        <strain evidence="2">BBR_PRJEB10994</strain>
    </source>
</reference>
<dbReference type="EMBL" id="CZCS02000235">
    <property type="protein sequence ID" value="VXD25026.1"/>
    <property type="molecule type" value="Genomic_DNA"/>
</dbReference>
<evidence type="ECO:0000313" key="2">
    <source>
        <dbReference type="EMBL" id="VXD25026.1"/>
    </source>
</evidence>
<dbReference type="InterPro" id="IPR007712">
    <property type="entry name" value="RelE/ParE_toxin"/>
</dbReference>
<dbReference type="Pfam" id="PF15738">
    <property type="entry name" value="YafQ_toxin"/>
    <property type="match status" value="1"/>
</dbReference>
<dbReference type="NCBIfam" id="TIGR02385">
    <property type="entry name" value="RelE_StbE"/>
    <property type="match status" value="1"/>
</dbReference>